<comment type="caution">
    <text evidence="2">The sequence shown here is derived from an EMBL/GenBank/DDBJ whole genome shotgun (WGS) entry which is preliminary data.</text>
</comment>
<dbReference type="OMA" id="QRERAYI"/>
<dbReference type="PROSITE" id="PS50206">
    <property type="entry name" value="RHODANESE_3"/>
    <property type="match status" value="1"/>
</dbReference>
<dbReference type="InterPro" id="IPR001763">
    <property type="entry name" value="Rhodanese-like_dom"/>
</dbReference>
<dbReference type="Proteomes" id="UP000036987">
    <property type="component" value="Unassembled WGS sequence"/>
</dbReference>
<protein>
    <submittedName>
        <fullName evidence="2">Rhodanese-like</fullName>
    </submittedName>
</protein>
<dbReference type="SMART" id="SM00450">
    <property type="entry name" value="RHOD"/>
    <property type="match status" value="1"/>
</dbReference>
<accession>A0A0K9Q2U4</accession>
<dbReference type="CDD" id="cd00158">
    <property type="entry name" value="RHOD"/>
    <property type="match status" value="1"/>
</dbReference>
<dbReference type="Pfam" id="PF00581">
    <property type="entry name" value="Rhodanese"/>
    <property type="match status" value="1"/>
</dbReference>
<dbReference type="SUPFAM" id="SSF52821">
    <property type="entry name" value="Rhodanese/Cell cycle control phosphatase"/>
    <property type="match status" value="1"/>
</dbReference>
<proteinExistence type="predicted"/>
<dbReference type="AlphaFoldDB" id="A0A0K9Q2U4"/>
<dbReference type="EMBL" id="LFYR01000145">
    <property type="protein sequence ID" value="KMZ75611.1"/>
    <property type="molecule type" value="Genomic_DNA"/>
</dbReference>
<dbReference type="STRING" id="29655.A0A0K9Q2U4"/>
<keyword evidence="3" id="KW-1185">Reference proteome</keyword>
<evidence type="ECO:0000313" key="3">
    <source>
        <dbReference type="Proteomes" id="UP000036987"/>
    </source>
</evidence>
<dbReference type="OrthoDB" id="566238at2759"/>
<gene>
    <name evidence="2" type="ORF">ZOSMA_112G00260</name>
</gene>
<name>A0A0K9Q2U4_ZOSMR</name>
<organism evidence="2 3">
    <name type="scientific">Zostera marina</name>
    <name type="common">Eelgrass</name>
    <dbReference type="NCBI Taxonomy" id="29655"/>
    <lineage>
        <taxon>Eukaryota</taxon>
        <taxon>Viridiplantae</taxon>
        <taxon>Streptophyta</taxon>
        <taxon>Embryophyta</taxon>
        <taxon>Tracheophyta</taxon>
        <taxon>Spermatophyta</taxon>
        <taxon>Magnoliopsida</taxon>
        <taxon>Liliopsida</taxon>
        <taxon>Zosteraceae</taxon>
        <taxon>Zostera</taxon>
    </lineage>
</organism>
<dbReference type="Gene3D" id="3.40.250.10">
    <property type="entry name" value="Rhodanese-like domain"/>
    <property type="match status" value="1"/>
</dbReference>
<dbReference type="InterPro" id="IPR036873">
    <property type="entry name" value="Rhodanese-like_dom_sf"/>
</dbReference>
<sequence>MSGLVLGSSISIPSRRKRRRALISPGIIIRSQVKFVNSDEGKRLVSEEGYKILDVRDKTQHLRAHIPTSSHVPYFIENEDSDIGTLFRRTMHNNFAGLLFGIPFTKLNPQFETSVKSMFPNDDAKLLVVCQEGLRSTAAANKLVKEGCKNVTCMTSGLQSIKPGTFESVGPSELQNAGKAGLQAAQGKISAVLGAVLISALIFVTFFPDQAEYILNFIPTPPS</sequence>
<dbReference type="PANTHER" id="PTHR45508">
    <property type="entry name" value="RHODANESE-LIKE DOMAIN-CONTAINING PROTEIN 9, CHLOROPLASTIC"/>
    <property type="match status" value="1"/>
</dbReference>
<reference evidence="3" key="1">
    <citation type="journal article" date="2016" name="Nature">
        <title>The genome of the seagrass Zostera marina reveals angiosperm adaptation to the sea.</title>
        <authorList>
            <person name="Olsen J.L."/>
            <person name="Rouze P."/>
            <person name="Verhelst B."/>
            <person name="Lin Y.-C."/>
            <person name="Bayer T."/>
            <person name="Collen J."/>
            <person name="Dattolo E."/>
            <person name="De Paoli E."/>
            <person name="Dittami S."/>
            <person name="Maumus F."/>
            <person name="Michel G."/>
            <person name="Kersting A."/>
            <person name="Lauritano C."/>
            <person name="Lohaus R."/>
            <person name="Toepel M."/>
            <person name="Tonon T."/>
            <person name="Vanneste K."/>
            <person name="Amirebrahimi M."/>
            <person name="Brakel J."/>
            <person name="Bostroem C."/>
            <person name="Chovatia M."/>
            <person name="Grimwood J."/>
            <person name="Jenkins J.W."/>
            <person name="Jueterbock A."/>
            <person name="Mraz A."/>
            <person name="Stam W.T."/>
            <person name="Tice H."/>
            <person name="Bornberg-Bauer E."/>
            <person name="Green P.J."/>
            <person name="Pearson G.A."/>
            <person name="Procaccini G."/>
            <person name="Duarte C.M."/>
            <person name="Schmutz J."/>
            <person name="Reusch T.B.H."/>
            <person name="Van de Peer Y."/>
        </authorList>
    </citation>
    <scope>NUCLEOTIDE SEQUENCE [LARGE SCALE GENOMIC DNA]</scope>
    <source>
        <strain evidence="3">cv. Finnish</strain>
    </source>
</reference>
<feature type="domain" description="Rhodanese" evidence="1">
    <location>
        <begin position="46"/>
        <end position="170"/>
    </location>
</feature>
<evidence type="ECO:0000259" key="1">
    <source>
        <dbReference type="PROSITE" id="PS50206"/>
    </source>
</evidence>
<dbReference type="InterPro" id="IPR044615">
    <property type="entry name" value="STR9"/>
</dbReference>
<evidence type="ECO:0000313" key="2">
    <source>
        <dbReference type="EMBL" id="KMZ75611.1"/>
    </source>
</evidence>
<dbReference type="PANTHER" id="PTHR45508:SF1">
    <property type="entry name" value="RHODANESE-LIKE DOMAIN-CONTAINING PROTEIN 9, CHLOROPLASTIC"/>
    <property type="match status" value="1"/>
</dbReference>